<dbReference type="RefSeq" id="WP_220144553.1">
    <property type="nucleotide sequence ID" value="NZ_JAHXZI010000007.1"/>
</dbReference>
<sequence length="313" mass="34404">MTVGPGRKRGSKRVLRGVVLAGPSFMAISGLAATVIQIASFDRFTTEGLVTLGFIAAASLLPVAYQLILNGESGESAMAAADLDRARADVERTRNALDGTFAGYRPYRDDRTIVFNIGEDADGDSIEEHHVTEAAEGSIVHWFHLEALNRGPNHNLTWEKIRLLLTRKPDLAHEPQAAVEIRLPGNPPRALVLFAPPKDRVRWSASYRSPGYWDPLRREGYQEFSWAPPAIGLDEESERRSPVRSLTFVFRVPASLGSLLEPQRLPDEVTFEHDDAGLYRYTVRDVAGLPGVGGSAVNPISWSLKLIKREGAA</sequence>
<feature type="transmembrane region" description="Helical" evidence="1">
    <location>
        <begin position="14"/>
        <end position="36"/>
    </location>
</feature>
<feature type="transmembrane region" description="Helical" evidence="1">
    <location>
        <begin position="48"/>
        <end position="68"/>
    </location>
</feature>
<dbReference type="EMBL" id="JAHXZI010000007">
    <property type="protein sequence ID" value="MBW6435097.1"/>
    <property type="molecule type" value="Genomic_DNA"/>
</dbReference>
<keyword evidence="3" id="KW-1185">Reference proteome</keyword>
<evidence type="ECO:0000313" key="3">
    <source>
        <dbReference type="Proteomes" id="UP001519863"/>
    </source>
</evidence>
<evidence type="ECO:0000256" key="1">
    <source>
        <dbReference type="SAM" id="Phobius"/>
    </source>
</evidence>
<comment type="caution">
    <text evidence="2">The sequence shown here is derived from an EMBL/GenBank/DDBJ whole genome shotgun (WGS) entry which is preliminary data.</text>
</comment>
<keyword evidence="1" id="KW-0812">Transmembrane</keyword>
<proteinExistence type="predicted"/>
<keyword evidence="1" id="KW-1133">Transmembrane helix</keyword>
<reference evidence="2 3" key="1">
    <citation type="journal article" date="2013" name="Antonie Van Leeuwenhoek">
        <title>Actinoplanes hulinensis sp. nov., a novel actinomycete isolated from soybean root (Glycine max (L.) Merr).</title>
        <authorList>
            <person name="Shen Y."/>
            <person name="Liu C."/>
            <person name="Wang X."/>
            <person name="Zhao J."/>
            <person name="Jia F."/>
            <person name="Zhang Y."/>
            <person name="Wang L."/>
            <person name="Yang D."/>
            <person name="Xiang W."/>
        </authorList>
    </citation>
    <scope>NUCLEOTIDE SEQUENCE [LARGE SCALE GENOMIC DNA]</scope>
    <source>
        <strain evidence="2 3">NEAU-M9</strain>
    </source>
</reference>
<gene>
    <name evidence="2" type="ORF">KZ829_15245</name>
</gene>
<dbReference type="Proteomes" id="UP001519863">
    <property type="component" value="Unassembled WGS sequence"/>
</dbReference>
<keyword evidence="1" id="KW-0472">Membrane</keyword>
<protein>
    <submittedName>
        <fullName evidence="2">Uncharacterized protein</fullName>
    </submittedName>
</protein>
<evidence type="ECO:0000313" key="2">
    <source>
        <dbReference type="EMBL" id="MBW6435097.1"/>
    </source>
</evidence>
<accession>A0ABS7B2D5</accession>
<organism evidence="2 3">
    <name type="scientific">Actinoplanes hulinensis</name>
    <dbReference type="NCBI Taxonomy" id="1144547"/>
    <lineage>
        <taxon>Bacteria</taxon>
        <taxon>Bacillati</taxon>
        <taxon>Actinomycetota</taxon>
        <taxon>Actinomycetes</taxon>
        <taxon>Micromonosporales</taxon>
        <taxon>Micromonosporaceae</taxon>
        <taxon>Actinoplanes</taxon>
    </lineage>
</organism>
<name>A0ABS7B2D5_9ACTN</name>